<evidence type="ECO:0000259" key="1">
    <source>
        <dbReference type="Pfam" id="PF00248"/>
    </source>
</evidence>
<dbReference type="InterPro" id="IPR036812">
    <property type="entry name" value="NAD(P)_OxRdtase_dom_sf"/>
</dbReference>
<accession>A0A7T0G114</accession>
<sequence>MNRRKFGSDGPEVGEVGLGAWQLGGDWKKVDDPTAESILKTAMAEGVNFIDTADVYGQGLSEERIGRFLKKQKVLPFVATKLGRFPDPGGDANYTRENFRKFTEASLSRLGIEALDLTQLHCLPFETLKEGGVFEWLRELKKEGKIKRFGASVESVEEALFCLEQEGVESLQIIFNLFRQKPVTELFEQALEKKVAIIVRLPLASGVLSGKMKADQSFAEEDHRNYNANGECFNVGETFAGIPFEKAVELADGLKKIVPDGMSLSQMAQRYILDFDAVSVIIPGARRPEQVQENVSASRMPKLGTRMHLDLHKYYLREVADHIRGPY</sequence>
<organism evidence="2 3">
    <name type="scientific">Candidatus Nitronauta litoralis</name>
    <dbReference type="NCBI Taxonomy" id="2705533"/>
    <lineage>
        <taxon>Bacteria</taxon>
        <taxon>Pseudomonadati</taxon>
        <taxon>Nitrospinota/Tectimicrobiota group</taxon>
        <taxon>Nitrospinota</taxon>
        <taxon>Nitrospinia</taxon>
        <taxon>Nitrospinales</taxon>
        <taxon>Nitrospinaceae</taxon>
        <taxon>Candidatus Nitronauta</taxon>
    </lineage>
</organism>
<dbReference type="PANTHER" id="PTHR43312">
    <property type="entry name" value="D-THREO-ALDOSE 1-DEHYDROGENASE"/>
    <property type="match status" value="1"/>
</dbReference>
<evidence type="ECO:0000313" key="2">
    <source>
        <dbReference type="EMBL" id="QPJ62895.1"/>
    </source>
</evidence>
<dbReference type="CDD" id="cd19086">
    <property type="entry name" value="AKR_AKR11C1"/>
    <property type="match status" value="1"/>
</dbReference>
<dbReference type="EMBL" id="CP048685">
    <property type="protein sequence ID" value="QPJ62895.1"/>
    <property type="molecule type" value="Genomic_DNA"/>
</dbReference>
<proteinExistence type="predicted"/>
<dbReference type="Gene3D" id="3.20.20.100">
    <property type="entry name" value="NADP-dependent oxidoreductase domain"/>
    <property type="match status" value="1"/>
</dbReference>
<dbReference type="InterPro" id="IPR023210">
    <property type="entry name" value="NADP_OxRdtase_dom"/>
</dbReference>
<feature type="domain" description="NADP-dependent oxidoreductase" evidence="1">
    <location>
        <begin position="16"/>
        <end position="300"/>
    </location>
</feature>
<dbReference type="Proteomes" id="UP000594688">
    <property type="component" value="Chromosome"/>
</dbReference>
<dbReference type="KEGG" id="nli:G3M70_13835"/>
<dbReference type="SUPFAM" id="SSF51430">
    <property type="entry name" value="NAD(P)-linked oxidoreductase"/>
    <property type="match status" value="1"/>
</dbReference>
<evidence type="ECO:0000313" key="3">
    <source>
        <dbReference type="Proteomes" id="UP000594688"/>
    </source>
</evidence>
<gene>
    <name evidence="2" type="ORF">G3M70_13835</name>
</gene>
<reference evidence="2 3" key="1">
    <citation type="submission" date="2020-02" db="EMBL/GenBank/DDBJ databases">
        <title>Genomic and physiological characterization of two novel Nitrospinaceae genera.</title>
        <authorList>
            <person name="Mueller A.J."/>
            <person name="Jung M.-Y."/>
            <person name="Strachan C.R."/>
            <person name="Herbold C.W."/>
            <person name="Kirkegaard R.H."/>
            <person name="Daims H."/>
        </authorList>
    </citation>
    <scope>NUCLEOTIDE SEQUENCE [LARGE SCALE GENOMIC DNA]</scope>
    <source>
        <strain evidence="2">EB</strain>
    </source>
</reference>
<dbReference type="Pfam" id="PF00248">
    <property type="entry name" value="Aldo_ket_red"/>
    <property type="match status" value="1"/>
</dbReference>
<dbReference type="PANTHER" id="PTHR43312:SF1">
    <property type="entry name" value="NADP-DEPENDENT OXIDOREDUCTASE DOMAIN-CONTAINING PROTEIN"/>
    <property type="match status" value="1"/>
</dbReference>
<dbReference type="AlphaFoldDB" id="A0A7T0G114"/>
<name>A0A7T0G114_9BACT</name>
<dbReference type="InterPro" id="IPR053135">
    <property type="entry name" value="AKR2_Oxidoreductase"/>
</dbReference>
<protein>
    <submittedName>
        <fullName evidence="2">Aldo/keto reductase</fullName>
    </submittedName>
</protein>